<name>A0A2P8G5C7_9BACT</name>
<dbReference type="AlphaFoldDB" id="A0A2P8G5C7"/>
<comment type="caution">
    <text evidence="2">The sequence shown here is derived from an EMBL/GenBank/DDBJ whole genome shotgun (WGS) entry which is preliminary data.</text>
</comment>
<reference evidence="2 3" key="1">
    <citation type="submission" date="2018-03" db="EMBL/GenBank/DDBJ databases">
        <title>Genomic Encyclopedia of Archaeal and Bacterial Type Strains, Phase II (KMG-II): from individual species to whole genera.</title>
        <authorList>
            <person name="Goeker M."/>
        </authorList>
    </citation>
    <scope>NUCLEOTIDE SEQUENCE [LARGE SCALE GENOMIC DNA]</scope>
    <source>
        <strain evidence="2 3">DSM 18107</strain>
    </source>
</reference>
<keyword evidence="1" id="KW-0812">Transmembrane</keyword>
<gene>
    <name evidence="2" type="ORF">CLV42_107303</name>
</gene>
<dbReference type="EMBL" id="PYGK01000007">
    <property type="protein sequence ID" value="PSL29156.1"/>
    <property type="molecule type" value="Genomic_DNA"/>
</dbReference>
<keyword evidence="1" id="KW-1133">Transmembrane helix</keyword>
<keyword evidence="3" id="KW-1185">Reference proteome</keyword>
<evidence type="ECO:0000256" key="1">
    <source>
        <dbReference type="SAM" id="Phobius"/>
    </source>
</evidence>
<sequence length="29" mass="3317">MKGVSIELLQTIYITLIVFTTLFYEGPLL</sequence>
<protein>
    <submittedName>
        <fullName evidence="2">Uncharacterized protein</fullName>
    </submittedName>
</protein>
<evidence type="ECO:0000313" key="2">
    <source>
        <dbReference type="EMBL" id="PSL29156.1"/>
    </source>
</evidence>
<dbReference type="Proteomes" id="UP000240978">
    <property type="component" value="Unassembled WGS sequence"/>
</dbReference>
<organism evidence="2 3">
    <name type="scientific">Chitinophaga ginsengisoli</name>
    <dbReference type="NCBI Taxonomy" id="363837"/>
    <lineage>
        <taxon>Bacteria</taxon>
        <taxon>Pseudomonadati</taxon>
        <taxon>Bacteroidota</taxon>
        <taxon>Chitinophagia</taxon>
        <taxon>Chitinophagales</taxon>
        <taxon>Chitinophagaceae</taxon>
        <taxon>Chitinophaga</taxon>
    </lineage>
</organism>
<proteinExistence type="predicted"/>
<feature type="transmembrane region" description="Helical" evidence="1">
    <location>
        <begin position="7"/>
        <end position="24"/>
    </location>
</feature>
<evidence type="ECO:0000313" key="3">
    <source>
        <dbReference type="Proteomes" id="UP000240978"/>
    </source>
</evidence>
<accession>A0A2P8G5C7</accession>
<keyword evidence="1" id="KW-0472">Membrane</keyword>